<accession>A0A1A8YFX7</accession>
<name>A0A1A8YFX7_PLAOA</name>
<keyword evidence="3" id="KW-1185">Reference proteome</keyword>
<gene>
    <name evidence="2" type="ORF">POVWA1_001130</name>
</gene>
<evidence type="ECO:0000313" key="2">
    <source>
        <dbReference type="EMBL" id="SBT30450.1"/>
    </source>
</evidence>
<feature type="compositionally biased region" description="Basic residues" evidence="1">
    <location>
        <begin position="62"/>
        <end position="78"/>
    </location>
</feature>
<dbReference type="EMBL" id="FLRD01000001">
    <property type="protein sequence ID" value="SBT30450.1"/>
    <property type="molecule type" value="Genomic_DNA"/>
</dbReference>
<organism evidence="2 3">
    <name type="scientific">Plasmodium ovale wallikeri</name>
    <dbReference type="NCBI Taxonomy" id="864142"/>
    <lineage>
        <taxon>Eukaryota</taxon>
        <taxon>Sar</taxon>
        <taxon>Alveolata</taxon>
        <taxon>Apicomplexa</taxon>
        <taxon>Aconoidasida</taxon>
        <taxon>Haemosporida</taxon>
        <taxon>Plasmodiidae</taxon>
        <taxon>Plasmodium</taxon>
        <taxon>Plasmodium (Plasmodium)</taxon>
    </lineage>
</organism>
<feature type="region of interest" description="Disordered" evidence="1">
    <location>
        <begin position="45"/>
        <end position="78"/>
    </location>
</feature>
<protein>
    <submittedName>
        <fullName evidence="2">Uncharacterized protein</fullName>
    </submittedName>
</protein>
<sequence length="78" mass="9112">MLKSALQNCRNIQILRFEKIMNWSDDSKKTLVHLRGKSGMNALLGDYGVPDHRRGKNEGKKCRQTRLKTSKKIKKREK</sequence>
<feature type="compositionally biased region" description="Basic and acidic residues" evidence="1">
    <location>
        <begin position="49"/>
        <end position="61"/>
    </location>
</feature>
<reference evidence="3" key="1">
    <citation type="submission" date="2016-05" db="EMBL/GenBank/DDBJ databases">
        <authorList>
            <person name="Naeem R."/>
        </authorList>
    </citation>
    <scope>NUCLEOTIDE SEQUENCE [LARGE SCALE GENOMIC DNA]</scope>
</reference>
<evidence type="ECO:0000256" key="1">
    <source>
        <dbReference type="SAM" id="MobiDB-lite"/>
    </source>
</evidence>
<proteinExistence type="predicted"/>
<dbReference type="AlphaFoldDB" id="A0A1A8YFX7"/>
<dbReference type="Proteomes" id="UP000078555">
    <property type="component" value="Unassembled WGS sequence"/>
</dbReference>
<evidence type="ECO:0000313" key="3">
    <source>
        <dbReference type="Proteomes" id="UP000078555"/>
    </source>
</evidence>